<comment type="similarity">
    <text evidence="4">Belongs to the ubiquitin conjugation factor E4 family.</text>
</comment>
<keyword evidence="7" id="KW-0833">Ubl conjugation pathway</keyword>
<dbReference type="HOGENOM" id="CLU_1574526_0_0_1"/>
<comment type="pathway">
    <text evidence="3">Protein modification; protein ubiquitination.</text>
</comment>
<evidence type="ECO:0000313" key="10">
    <source>
        <dbReference type="EMBL" id="EPR79210.1"/>
    </source>
</evidence>
<dbReference type="GO" id="GO:0005737">
    <property type="term" value="C:cytoplasm"/>
    <property type="evidence" value="ECO:0007669"/>
    <property type="project" value="UniProtKB-SubCell"/>
</dbReference>
<dbReference type="GO" id="GO:0000209">
    <property type="term" value="P:protein polyubiquitination"/>
    <property type="evidence" value="ECO:0007669"/>
    <property type="project" value="TreeGrafter"/>
</dbReference>
<comment type="subcellular location">
    <subcellularLocation>
        <location evidence="2">Cytoplasm</location>
    </subcellularLocation>
    <subcellularLocation>
        <location evidence="1">Nucleus</location>
    </subcellularLocation>
</comment>
<dbReference type="InterPro" id="IPR019474">
    <property type="entry name" value="Ub_conjug_fac_E4_core"/>
</dbReference>
<dbReference type="GO" id="GO:0006511">
    <property type="term" value="P:ubiquitin-dependent protein catabolic process"/>
    <property type="evidence" value="ECO:0007669"/>
    <property type="project" value="InterPro"/>
</dbReference>
<dbReference type="InterPro" id="IPR013083">
    <property type="entry name" value="Znf_RING/FYVE/PHD"/>
</dbReference>
<evidence type="ECO:0000256" key="4">
    <source>
        <dbReference type="ARBA" id="ARBA00007434"/>
    </source>
</evidence>
<evidence type="ECO:0000256" key="1">
    <source>
        <dbReference type="ARBA" id="ARBA00004123"/>
    </source>
</evidence>
<dbReference type="AlphaFoldDB" id="S7W8M6"/>
<gene>
    <name evidence="10" type="ORF">SLOPH_2750</name>
</gene>
<evidence type="ECO:0000313" key="11">
    <source>
        <dbReference type="Proteomes" id="UP000014978"/>
    </source>
</evidence>
<dbReference type="GO" id="GO:0005634">
    <property type="term" value="C:nucleus"/>
    <property type="evidence" value="ECO:0007669"/>
    <property type="project" value="UniProtKB-SubCell"/>
</dbReference>
<dbReference type="Proteomes" id="UP000014978">
    <property type="component" value="Unassembled WGS sequence"/>
</dbReference>
<dbReference type="InterPro" id="IPR045132">
    <property type="entry name" value="UBE4"/>
</dbReference>
<dbReference type="UniPathway" id="UPA00143"/>
<organism evidence="10 11">
    <name type="scientific">Spraguea lophii (strain 42_110)</name>
    <name type="common">Microsporidian parasite</name>
    <dbReference type="NCBI Taxonomy" id="1358809"/>
    <lineage>
        <taxon>Eukaryota</taxon>
        <taxon>Fungi</taxon>
        <taxon>Fungi incertae sedis</taxon>
        <taxon>Microsporidia</taxon>
        <taxon>Spragueidae</taxon>
        <taxon>Spraguea</taxon>
    </lineage>
</organism>
<dbReference type="Pfam" id="PF04564">
    <property type="entry name" value="U-box"/>
    <property type="match status" value="1"/>
</dbReference>
<evidence type="ECO:0000256" key="7">
    <source>
        <dbReference type="ARBA" id="ARBA00022786"/>
    </source>
</evidence>
<evidence type="ECO:0000256" key="6">
    <source>
        <dbReference type="ARBA" id="ARBA00022679"/>
    </source>
</evidence>
<dbReference type="GO" id="GO:0036503">
    <property type="term" value="P:ERAD pathway"/>
    <property type="evidence" value="ECO:0007669"/>
    <property type="project" value="InterPro"/>
</dbReference>
<dbReference type="EMBL" id="ATCN01000347">
    <property type="protein sequence ID" value="EPR79210.1"/>
    <property type="molecule type" value="Genomic_DNA"/>
</dbReference>
<feature type="domain" description="U-box" evidence="9">
    <location>
        <begin position="97"/>
        <end position="170"/>
    </location>
</feature>
<sequence>VGPRCHSLSLKNMQEYQFEPKSLLRSIMYIYLDMKCNKFIEATVQEQLYFNINLFKRAFKICTEKHILNENKLDDLKEFIANLEQTLTEITSTPQETVPDNFLDPLTCVPMKDPIKLLTSNVTIDRSTFEVIMLGDGVDPFNRSPLDETKIEDDKELKEEIENFYKSKKI</sequence>
<dbReference type="InParanoid" id="S7W8M6"/>
<evidence type="ECO:0000259" key="9">
    <source>
        <dbReference type="PROSITE" id="PS51698"/>
    </source>
</evidence>
<keyword evidence="5" id="KW-0963">Cytoplasm</keyword>
<keyword evidence="8" id="KW-0539">Nucleus</keyword>
<evidence type="ECO:0000256" key="8">
    <source>
        <dbReference type="ARBA" id="ARBA00023242"/>
    </source>
</evidence>
<dbReference type="OrthoDB" id="20295at2759"/>
<dbReference type="STRING" id="1358809.S7W8M6"/>
<dbReference type="PANTHER" id="PTHR13931">
    <property type="entry name" value="UBIQUITINATION FACTOR E4"/>
    <property type="match status" value="1"/>
</dbReference>
<dbReference type="Pfam" id="PF10408">
    <property type="entry name" value="Ufd2P_core"/>
    <property type="match status" value="1"/>
</dbReference>
<evidence type="ECO:0000256" key="2">
    <source>
        <dbReference type="ARBA" id="ARBA00004496"/>
    </source>
</evidence>
<dbReference type="GO" id="GO:0000151">
    <property type="term" value="C:ubiquitin ligase complex"/>
    <property type="evidence" value="ECO:0007669"/>
    <property type="project" value="InterPro"/>
</dbReference>
<dbReference type="VEuPathDB" id="MicrosporidiaDB:SLOPH_2750"/>
<dbReference type="SUPFAM" id="SSF57850">
    <property type="entry name" value="RING/U-box"/>
    <property type="match status" value="1"/>
</dbReference>
<dbReference type="GO" id="GO:0034450">
    <property type="term" value="F:ubiquitin-ubiquitin ligase activity"/>
    <property type="evidence" value="ECO:0007669"/>
    <property type="project" value="InterPro"/>
</dbReference>
<accession>S7W8M6</accession>
<dbReference type="InterPro" id="IPR003613">
    <property type="entry name" value="Ubox_domain"/>
</dbReference>
<keyword evidence="11" id="KW-1185">Reference proteome</keyword>
<feature type="non-terminal residue" evidence="10">
    <location>
        <position position="1"/>
    </location>
</feature>
<comment type="caution">
    <text evidence="10">The sequence shown here is derived from an EMBL/GenBank/DDBJ whole genome shotgun (WGS) entry which is preliminary data.</text>
</comment>
<dbReference type="SMART" id="SM00504">
    <property type="entry name" value="Ubox"/>
    <property type="match status" value="1"/>
</dbReference>
<protein>
    <submittedName>
        <fullName evidence="10">Ubiquitin fusion degradation protein 2</fullName>
    </submittedName>
</protein>
<proteinExistence type="inferred from homology"/>
<keyword evidence="6" id="KW-0808">Transferase</keyword>
<dbReference type="PROSITE" id="PS51698">
    <property type="entry name" value="U_BOX"/>
    <property type="match status" value="1"/>
</dbReference>
<dbReference type="Gene3D" id="3.30.40.10">
    <property type="entry name" value="Zinc/RING finger domain, C3HC4 (zinc finger)"/>
    <property type="match status" value="1"/>
</dbReference>
<evidence type="ECO:0000256" key="3">
    <source>
        <dbReference type="ARBA" id="ARBA00004906"/>
    </source>
</evidence>
<dbReference type="PANTHER" id="PTHR13931:SF2">
    <property type="entry name" value="UBIQUITIN CONJUGATION FACTOR E4 B"/>
    <property type="match status" value="1"/>
</dbReference>
<name>S7W8M6_SPRLO</name>
<reference evidence="11" key="1">
    <citation type="journal article" date="2013" name="PLoS Genet.">
        <title>The genome of Spraguea lophii and the basis of host-microsporidian interactions.</title>
        <authorList>
            <person name="Campbell S.E."/>
            <person name="Williams T.A."/>
            <person name="Yousuf A."/>
            <person name="Soanes D.M."/>
            <person name="Paszkiewicz K.H."/>
            <person name="Williams B.A.P."/>
        </authorList>
    </citation>
    <scope>NUCLEOTIDE SEQUENCE [LARGE SCALE GENOMIC DNA]</scope>
    <source>
        <strain evidence="11">42_110</strain>
    </source>
</reference>
<evidence type="ECO:0000256" key="5">
    <source>
        <dbReference type="ARBA" id="ARBA00022490"/>
    </source>
</evidence>